<keyword evidence="2" id="KW-0378">Hydrolase</keyword>
<dbReference type="PANTHER" id="PTHR43433:SF5">
    <property type="entry name" value="AB HYDROLASE-1 DOMAIN-CONTAINING PROTEIN"/>
    <property type="match status" value="1"/>
</dbReference>
<dbReference type="InterPro" id="IPR050471">
    <property type="entry name" value="AB_hydrolase"/>
</dbReference>
<evidence type="ECO:0000313" key="2">
    <source>
        <dbReference type="EMBL" id="WEK13635.1"/>
    </source>
</evidence>
<dbReference type="PANTHER" id="PTHR43433">
    <property type="entry name" value="HYDROLASE, ALPHA/BETA FOLD FAMILY PROTEIN"/>
    <property type="match status" value="1"/>
</dbReference>
<dbReference type="SUPFAM" id="SSF53474">
    <property type="entry name" value="alpha/beta-Hydrolases"/>
    <property type="match status" value="1"/>
</dbReference>
<protein>
    <submittedName>
        <fullName evidence="2">Alpha/beta hydrolase</fullName>
    </submittedName>
</protein>
<dbReference type="EMBL" id="CP119321">
    <property type="protein sequence ID" value="WEK13635.1"/>
    <property type="molecule type" value="Genomic_DNA"/>
</dbReference>
<dbReference type="Proteomes" id="UP001213972">
    <property type="component" value="Chromosome"/>
</dbReference>
<dbReference type="Pfam" id="PF12695">
    <property type="entry name" value="Abhydrolase_5"/>
    <property type="match status" value="1"/>
</dbReference>
<feature type="domain" description="Alpha/beta hydrolase fold-5" evidence="1">
    <location>
        <begin position="75"/>
        <end position="173"/>
    </location>
</feature>
<proteinExistence type="predicted"/>
<dbReference type="InterPro" id="IPR029058">
    <property type="entry name" value="AB_hydrolase_fold"/>
</dbReference>
<sequence>MTDTDRHIFEPDGRAVPYVDEGSGPALVLVPGKGIDPVHLGTLAHVMLEEDFRIVRVGSRHAGADEGTTLLEAAQDVVDVMDHLGIADAWVGGHAFGGTVARAVARAHHDRVNGVLLLAVESDVPAEAELADGIPVLVLQGSDDDITPPANGEALRDAAPGLVSLVTIDGAGHLFAATHAGEAAAVIEDYLDWD</sequence>
<reference evidence="2" key="1">
    <citation type="submission" date="2023-03" db="EMBL/GenBank/DDBJ databases">
        <title>Andean soil-derived lignocellulolytic bacterial consortium as a source of novel taxa and putative plastic-active enzymes.</title>
        <authorList>
            <person name="Diaz-Garcia L."/>
            <person name="Chuvochina M."/>
            <person name="Feuerriegel G."/>
            <person name="Bunk B."/>
            <person name="Sproer C."/>
            <person name="Streit W.R."/>
            <person name="Rodriguez L.M."/>
            <person name="Overmann J."/>
            <person name="Jimenez D.J."/>
        </authorList>
    </citation>
    <scope>NUCLEOTIDE SEQUENCE</scope>
    <source>
        <strain evidence="2">MAG 4610</strain>
    </source>
</reference>
<evidence type="ECO:0000259" key="1">
    <source>
        <dbReference type="Pfam" id="PF12695"/>
    </source>
</evidence>
<dbReference type="Gene3D" id="3.40.50.1820">
    <property type="entry name" value="alpha/beta hydrolase"/>
    <property type="match status" value="2"/>
</dbReference>
<evidence type="ECO:0000313" key="3">
    <source>
        <dbReference type="Proteomes" id="UP001213972"/>
    </source>
</evidence>
<gene>
    <name evidence="2" type="ORF">P0Y48_00035</name>
</gene>
<dbReference type="AlphaFoldDB" id="A0AAJ5W3F2"/>
<dbReference type="GO" id="GO:0016787">
    <property type="term" value="F:hydrolase activity"/>
    <property type="evidence" value="ECO:0007669"/>
    <property type="project" value="UniProtKB-KW"/>
</dbReference>
<name>A0AAJ5W3F2_9MICO</name>
<dbReference type="InterPro" id="IPR029059">
    <property type="entry name" value="AB_hydrolase_5"/>
</dbReference>
<accession>A0AAJ5W3F2</accession>
<organism evidence="2 3">
    <name type="scientific">Candidatus Microbacterium phytovorans</name>
    <dbReference type="NCBI Taxonomy" id="3121374"/>
    <lineage>
        <taxon>Bacteria</taxon>
        <taxon>Bacillati</taxon>
        <taxon>Actinomycetota</taxon>
        <taxon>Actinomycetes</taxon>
        <taxon>Micrococcales</taxon>
        <taxon>Microbacteriaceae</taxon>
        <taxon>Microbacterium</taxon>
    </lineage>
</organism>